<feature type="region of interest" description="Disordered" evidence="1">
    <location>
        <begin position="107"/>
        <end position="137"/>
    </location>
</feature>
<evidence type="ECO:0000313" key="3">
    <source>
        <dbReference type="Proteomes" id="UP000562682"/>
    </source>
</evidence>
<dbReference type="Proteomes" id="UP000562682">
    <property type="component" value="Unassembled WGS sequence"/>
</dbReference>
<sequence>MDELPAAPPSRKEFRSYSSGLPDCPNLVARSTTTPWSGPHAVVPIWNDSTGPLRQKILEAVQDIDWNAIDILRCGSADFNDRHLVRPVILFVSVGPESTTWLNGRVPEMPRRSTRARKPPAAKPSPQIPTLQEEGFRRDSIQVSELLGTKIAPSRNPTPT</sequence>
<evidence type="ECO:0000256" key="1">
    <source>
        <dbReference type="SAM" id="MobiDB-lite"/>
    </source>
</evidence>
<dbReference type="AlphaFoldDB" id="A0A8H5U1K5"/>
<comment type="caution">
    <text evidence="2">The sequence shown here is derived from an EMBL/GenBank/DDBJ whole genome shotgun (WGS) entry which is preliminary data.</text>
</comment>
<evidence type="ECO:0000313" key="2">
    <source>
        <dbReference type="EMBL" id="KAF5678172.1"/>
    </source>
</evidence>
<dbReference type="EMBL" id="JAAOAK010000271">
    <property type="protein sequence ID" value="KAF5678172.1"/>
    <property type="molecule type" value="Genomic_DNA"/>
</dbReference>
<name>A0A8H5U1K5_9HYPO</name>
<proteinExistence type="predicted"/>
<organism evidence="2 3">
    <name type="scientific">Fusarium denticulatum</name>
    <dbReference type="NCBI Taxonomy" id="48507"/>
    <lineage>
        <taxon>Eukaryota</taxon>
        <taxon>Fungi</taxon>
        <taxon>Dikarya</taxon>
        <taxon>Ascomycota</taxon>
        <taxon>Pezizomycotina</taxon>
        <taxon>Sordariomycetes</taxon>
        <taxon>Hypocreomycetidae</taxon>
        <taxon>Hypocreales</taxon>
        <taxon>Nectriaceae</taxon>
        <taxon>Fusarium</taxon>
        <taxon>Fusarium fujikuroi species complex</taxon>
    </lineage>
</organism>
<protein>
    <submittedName>
        <fullName evidence="2">Uncharacterized protein</fullName>
    </submittedName>
</protein>
<keyword evidence="3" id="KW-1185">Reference proteome</keyword>
<accession>A0A8H5U1K5</accession>
<reference evidence="2 3" key="1">
    <citation type="submission" date="2020-05" db="EMBL/GenBank/DDBJ databases">
        <title>Identification and distribution of gene clusters putatively required for synthesis of sphingolipid metabolism inhibitors in phylogenetically diverse species of the filamentous fungus Fusarium.</title>
        <authorList>
            <person name="Kim H.-S."/>
            <person name="Busman M."/>
            <person name="Brown D.W."/>
            <person name="Divon H."/>
            <person name="Uhlig S."/>
            <person name="Proctor R.H."/>
        </authorList>
    </citation>
    <scope>NUCLEOTIDE SEQUENCE [LARGE SCALE GENOMIC DNA]</scope>
    <source>
        <strain evidence="2 3">NRRL 25311</strain>
    </source>
</reference>
<gene>
    <name evidence="2" type="ORF">FDENT_9056</name>
</gene>